<proteinExistence type="inferred from homology"/>
<dbReference type="PROSITE" id="PS50089">
    <property type="entry name" value="ZF_RING_2"/>
    <property type="match status" value="1"/>
</dbReference>
<sequence length="140" mass="15765">MSEPFPWHLSQSGDASHQIRGRPLFFFLVVLSVILLVALIFLYARWITRFLPPSLSAPSPPVATPGLDADRLPIELFHRNPSESCETECCICLGNFEDDDKVRVLPSCRHRFHSDCLGRWLAAHSSCPLCRSSLRFNSAV</sequence>
<evidence type="ECO:0000259" key="10">
    <source>
        <dbReference type="PROSITE" id="PS50089"/>
    </source>
</evidence>
<comment type="similarity">
    <text evidence="7">Belongs to the RING-type zinc finger family. ATL subfamily.</text>
</comment>
<dbReference type="InterPro" id="IPR013083">
    <property type="entry name" value="Znf_RING/FYVE/PHD"/>
</dbReference>
<keyword evidence="12" id="KW-1185">Reference proteome</keyword>
<evidence type="ECO:0000256" key="6">
    <source>
        <dbReference type="ARBA" id="ARBA00022833"/>
    </source>
</evidence>
<dbReference type="GO" id="GO:0016567">
    <property type="term" value="P:protein ubiquitination"/>
    <property type="evidence" value="ECO:0007669"/>
    <property type="project" value="UniProtKB-UniPathway"/>
</dbReference>
<evidence type="ECO:0000256" key="5">
    <source>
        <dbReference type="ARBA" id="ARBA00022786"/>
    </source>
</evidence>
<keyword evidence="5" id="KW-0833">Ubl conjugation pathway</keyword>
<evidence type="ECO:0000256" key="8">
    <source>
        <dbReference type="PROSITE-ProRule" id="PRU00175"/>
    </source>
</evidence>
<evidence type="ECO:0000256" key="9">
    <source>
        <dbReference type="SAM" id="Phobius"/>
    </source>
</evidence>
<dbReference type="Proteomes" id="UP000015453">
    <property type="component" value="Unassembled WGS sequence"/>
</dbReference>
<feature type="domain" description="RING-type" evidence="10">
    <location>
        <begin position="89"/>
        <end position="131"/>
    </location>
</feature>
<keyword evidence="4 8" id="KW-0863">Zinc-finger</keyword>
<comment type="caution">
    <text evidence="11">The sequence shown here is derived from an EMBL/GenBank/DDBJ whole genome shotgun (WGS) entry which is preliminary data.</text>
</comment>
<dbReference type="OrthoDB" id="8062037at2759"/>
<evidence type="ECO:0000256" key="1">
    <source>
        <dbReference type="ARBA" id="ARBA00000900"/>
    </source>
</evidence>
<dbReference type="Pfam" id="PF13639">
    <property type="entry name" value="zf-RING_2"/>
    <property type="match status" value="1"/>
</dbReference>
<dbReference type="UniPathway" id="UPA00143"/>
<dbReference type="InterPro" id="IPR001841">
    <property type="entry name" value="Znf_RING"/>
</dbReference>
<evidence type="ECO:0000313" key="12">
    <source>
        <dbReference type="Proteomes" id="UP000015453"/>
    </source>
</evidence>
<name>S8EFV7_9LAMI</name>
<dbReference type="PANTHER" id="PTHR14155:SF627">
    <property type="entry name" value="OS06G0192800 PROTEIN"/>
    <property type="match status" value="1"/>
</dbReference>
<evidence type="ECO:0000256" key="7">
    <source>
        <dbReference type="ARBA" id="ARBA00024209"/>
    </source>
</evidence>
<gene>
    <name evidence="11" type="ORF">M569_03226</name>
</gene>
<dbReference type="AlphaFoldDB" id="S8EFV7"/>
<dbReference type="GO" id="GO:0061630">
    <property type="term" value="F:ubiquitin protein ligase activity"/>
    <property type="evidence" value="ECO:0007669"/>
    <property type="project" value="UniProtKB-EC"/>
</dbReference>
<keyword evidence="3" id="KW-0479">Metal-binding</keyword>
<comment type="catalytic activity">
    <reaction evidence="1">
        <text>S-ubiquitinyl-[E2 ubiquitin-conjugating enzyme]-L-cysteine + [acceptor protein]-L-lysine = [E2 ubiquitin-conjugating enzyme]-L-cysteine + N(6)-ubiquitinyl-[acceptor protein]-L-lysine.</text>
        <dbReference type="EC" id="2.3.2.27"/>
    </reaction>
</comment>
<keyword evidence="9" id="KW-0472">Membrane</keyword>
<feature type="transmembrane region" description="Helical" evidence="9">
    <location>
        <begin position="24"/>
        <end position="44"/>
    </location>
</feature>
<evidence type="ECO:0000256" key="2">
    <source>
        <dbReference type="ARBA" id="ARBA00012483"/>
    </source>
</evidence>
<evidence type="ECO:0000256" key="4">
    <source>
        <dbReference type="ARBA" id="ARBA00022771"/>
    </source>
</evidence>
<evidence type="ECO:0000256" key="3">
    <source>
        <dbReference type="ARBA" id="ARBA00022723"/>
    </source>
</evidence>
<dbReference type="EC" id="2.3.2.27" evidence="2"/>
<dbReference type="PANTHER" id="PTHR14155">
    <property type="entry name" value="RING FINGER DOMAIN-CONTAINING"/>
    <property type="match status" value="1"/>
</dbReference>
<dbReference type="Gene3D" id="3.30.40.10">
    <property type="entry name" value="Zinc/RING finger domain, C3HC4 (zinc finger)"/>
    <property type="match status" value="1"/>
</dbReference>
<dbReference type="SUPFAM" id="SSF57850">
    <property type="entry name" value="RING/U-box"/>
    <property type="match status" value="1"/>
</dbReference>
<evidence type="ECO:0000313" key="11">
    <source>
        <dbReference type="EMBL" id="EPS71532.1"/>
    </source>
</evidence>
<accession>S8EFV7</accession>
<keyword evidence="6" id="KW-0862">Zinc</keyword>
<dbReference type="GO" id="GO:0008270">
    <property type="term" value="F:zinc ion binding"/>
    <property type="evidence" value="ECO:0007669"/>
    <property type="project" value="UniProtKB-KW"/>
</dbReference>
<dbReference type="SMART" id="SM00184">
    <property type="entry name" value="RING"/>
    <property type="match status" value="1"/>
</dbReference>
<keyword evidence="9" id="KW-1133">Transmembrane helix</keyword>
<reference evidence="11 12" key="1">
    <citation type="journal article" date="2013" name="BMC Genomics">
        <title>The miniature genome of a carnivorous plant Genlisea aurea contains a low number of genes and short non-coding sequences.</title>
        <authorList>
            <person name="Leushkin E.V."/>
            <person name="Sutormin R.A."/>
            <person name="Nabieva E.R."/>
            <person name="Penin A.A."/>
            <person name="Kondrashov A.S."/>
            <person name="Logacheva M.D."/>
        </authorList>
    </citation>
    <scope>NUCLEOTIDE SEQUENCE [LARGE SCALE GENOMIC DNA]</scope>
</reference>
<keyword evidence="9" id="KW-0812">Transmembrane</keyword>
<organism evidence="11 12">
    <name type="scientific">Genlisea aurea</name>
    <dbReference type="NCBI Taxonomy" id="192259"/>
    <lineage>
        <taxon>Eukaryota</taxon>
        <taxon>Viridiplantae</taxon>
        <taxon>Streptophyta</taxon>
        <taxon>Embryophyta</taxon>
        <taxon>Tracheophyta</taxon>
        <taxon>Spermatophyta</taxon>
        <taxon>Magnoliopsida</taxon>
        <taxon>eudicotyledons</taxon>
        <taxon>Gunneridae</taxon>
        <taxon>Pentapetalae</taxon>
        <taxon>asterids</taxon>
        <taxon>lamiids</taxon>
        <taxon>Lamiales</taxon>
        <taxon>Lentibulariaceae</taxon>
        <taxon>Genlisea</taxon>
    </lineage>
</organism>
<dbReference type="EMBL" id="AUSU01001224">
    <property type="protein sequence ID" value="EPS71532.1"/>
    <property type="molecule type" value="Genomic_DNA"/>
</dbReference>
<protein>
    <recommendedName>
        <fullName evidence="2">RING-type E3 ubiquitin transferase</fullName>
        <ecNumber evidence="2">2.3.2.27</ecNumber>
    </recommendedName>
</protein>
<dbReference type="InterPro" id="IPR053238">
    <property type="entry name" value="RING-H2_zinc_finger"/>
</dbReference>